<name>D4V6Q5_PHOVU</name>
<dbReference type="Proteomes" id="UP000004563">
    <property type="component" value="Unassembled WGS sequence"/>
</dbReference>
<dbReference type="AlphaFoldDB" id="D4V6Q5"/>
<feature type="non-terminal residue" evidence="1">
    <location>
        <position position="42"/>
    </location>
</feature>
<protein>
    <submittedName>
        <fullName evidence="1">Uncharacterized protein</fullName>
    </submittedName>
</protein>
<proteinExistence type="predicted"/>
<evidence type="ECO:0000313" key="1">
    <source>
        <dbReference type="EMBL" id="EFG18403.1"/>
    </source>
</evidence>
<dbReference type="EMBL" id="ADKO01000047">
    <property type="protein sequence ID" value="EFG18403.1"/>
    <property type="molecule type" value="Genomic_DNA"/>
</dbReference>
<sequence length="42" mass="5058">MYRRLQGDVRLALRRVMVLRCCIVVLRRVAVLRCCIMVLRRV</sequence>
<evidence type="ECO:0000313" key="2">
    <source>
        <dbReference type="Proteomes" id="UP000004563"/>
    </source>
</evidence>
<comment type="caution">
    <text evidence="1">The sequence shown here is derived from an EMBL/GenBank/DDBJ whole genome shotgun (WGS) entry which is preliminary data.</text>
</comment>
<accession>D4V6Q5</accession>
<gene>
    <name evidence="1" type="ORF">CUU_2329</name>
</gene>
<reference evidence="1 2" key="1">
    <citation type="journal article" date="2011" name="J. Bacteriol.">
        <title>Draft genome sequence of Bacteroides vulgatus PC510, a strain isolated from human feces.</title>
        <authorList>
            <person name="Cuiv P.O."/>
            <person name="Klaassens E.S."/>
            <person name="Durkin A.S."/>
            <person name="Harkins D.M."/>
            <person name="Foster L."/>
            <person name="McCorrison J."/>
            <person name="Torralba M."/>
            <person name="Nelson K.E."/>
            <person name="Morrison M."/>
        </authorList>
    </citation>
    <scope>NUCLEOTIDE SEQUENCE [LARGE SCALE GENOMIC DNA]</scope>
    <source>
        <strain evidence="1 2">PC510</strain>
    </source>
</reference>
<organism evidence="1 2">
    <name type="scientific">Phocaeicola vulgatus PC510</name>
    <dbReference type="NCBI Taxonomy" id="702446"/>
    <lineage>
        <taxon>Bacteria</taxon>
        <taxon>Pseudomonadati</taxon>
        <taxon>Bacteroidota</taxon>
        <taxon>Bacteroidia</taxon>
        <taxon>Bacteroidales</taxon>
        <taxon>Bacteroidaceae</taxon>
        <taxon>Phocaeicola</taxon>
    </lineage>
</organism>